<dbReference type="Proteomes" id="UP000829196">
    <property type="component" value="Unassembled WGS sequence"/>
</dbReference>
<keyword evidence="2" id="KW-1185">Reference proteome</keyword>
<organism evidence="1 2">
    <name type="scientific">Dendrobium nobile</name>
    <name type="common">Orchid</name>
    <dbReference type="NCBI Taxonomy" id="94219"/>
    <lineage>
        <taxon>Eukaryota</taxon>
        <taxon>Viridiplantae</taxon>
        <taxon>Streptophyta</taxon>
        <taxon>Embryophyta</taxon>
        <taxon>Tracheophyta</taxon>
        <taxon>Spermatophyta</taxon>
        <taxon>Magnoliopsida</taxon>
        <taxon>Liliopsida</taxon>
        <taxon>Asparagales</taxon>
        <taxon>Orchidaceae</taxon>
        <taxon>Epidendroideae</taxon>
        <taxon>Malaxideae</taxon>
        <taxon>Dendrobiinae</taxon>
        <taxon>Dendrobium</taxon>
    </lineage>
</organism>
<name>A0A8T3A3B1_DENNO</name>
<comment type="caution">
    <text evidence="1">The sequence shown here is derived from an EMBL/GenBank/DDBJ whole genome shotgun (WGS) entry which is preliminary data.</text>
</comment>
<accession>A0A8T3A3B1</accession>
<reference evidence="1" key="1">
    <citation type="journal article" date="2022" name="Front. Genet.">
        <title>Chromosome-Scale Assembly of the Dendrobium nobile Genome Provides Insights Into the Molecular Mechanism of the Biosynthesis of the Medicinal Active Ingredient of Dendrobium.</title>
        <authorList>
            <person name="Xu Q."/>
            <person name="Niu S.-C."/>
            <person name="Li K.-L."/>
            <person name="Zheng P.-J."/>
            <person name="Zhang X.-J."/>
            <person name="Jia Y."/>
            <person name="Liu Y."/>
            <person name="Niu Y.-X."/>
            <person name="Yu L.-H."/>
            <person name="Chen D.-F."/>
            <person name="Zhang G.-Q."/>
        </authorList>
    </citation>
    <scope>NUCLEOTIDE SEQUENCE</scope>
    <source>
        <tissue evidence="1">Leaf</tissue>
    </source>
</reference>
<protein>
    <submittedName>
        <fullName evidence="1">Uncharacterized protein</fullName>
    </submittedName>
</protein>
<evidence type="ECO:0000313" key="2">
    <source>
        <dbReference type="Proteomes" id="UP000829196"/>
    </source>
</evidence>
<dbReference type="AlphaFoldDB" id="A0A8T3A3B1"/>
<gene>
    <name evidence="1" type="ORF">KFK09_028516</name>
</gene>
<proteinExistence type="predicted"/>
<sequence>MEKDGMLKLTPGTRANLPFASRMLDVGLPQIVSFPRFLFPLLTPLPISGRRKSAPPHLD</sequence>
<dbReference type="EMBL" id="JAGYWB010000019">
    <property type="protein sequence ID" value="KAI0488677.1"/>
    <property type="molecule type" value="Genomic_DNA"/>
</dbReference>
<evidence type="ECO:0000313" key="1">
    <source>
        <dbReference type="EMBL" id="KAI0488677.1"/>
    </source>
</evidence>